<dbReference type="InterPro" id="IPR039261">
    <property type="entry name" value="FNR_nucleotide-bd"/>
</dbReference>
<evidence type="ECO:0000256" key="5">
    <source>
        <dbReference type="ARBA" id="ARBA00022630"/>
    </source>
</evidence>
<evidence type="ECO:0000256" key="19">
    <source>
        <dbReference type="SAM" id="Phobius"/>
    </source>
</evidence>
<protein>
    <recommendedName>
        <fullName evidence="15">NADH-cytochrome b5 reductase 2</fullName>
        <ecNumber evidence="4">1.6.2.2</ecNumber>
    </recommendedName>
    <alternativeName>
        <fullName evidence="16">Mitochondrial cytochrome b reductase</fullName>
    </alternativeName>
</protein>
<feature type="binding site" evidence="18">
    <location>
        <position position="149"/>
    </location>
    <ligand>
        <name>FAD</name>
        <dbReference type="ChEBI" id="CHEBI:57692"/>
    </ligand>
</feature>
<evidence type="ECO:0000256" key="3">
    <source>
        <dbReference type="ARBA" id="ARBA00006105"/>
    </source>
</evidence>
<dbReference type="Pfam" id="PF00970">
    <property type="entry name" value="FAD_binding_6"/>
    <property type="match status" value="1"/>
</dbReference>
<keyword evidence="12" id="KW-0496">Mitochondrion</keyword>
<evidence type="ECO:0000256" key="18">
    <source>
        <dbReference type="PIRSR" id="PIRSR601834-1"/>
    </source>
</evidence>
<dbReference type="Proteomes" id="UP001303473">
    <property type="component" value="Unassembled WGS sequence"/>
</dbReference>
<dbReference type="GO" id="GO:0005741">
    <property type="term" value="C:mitochondrial outer membrane"/>
    <property type="evidence" value="ECO:0007669"/>
    <property type="project" value="UniProtKB-SubCell"/>
</dbReference>
<feature type="domain" description="FAD-binding FR-type" evidence="20">
    <location>
        <begin position="68"/>
        <end position="180"/>
    </location>
</feature>
<dbReference type="InterPro" id="IPR008333">
    <property type="entry name" value="Cbr1-like_FAD-bd_dom"/>
</dbReference>
<feature type="transmembrane region" description="Helical" evidence="19">
    <location>
        <begin position="20"/>
        <end position="42"/>
    </location>
</feature>
<dbReference type="InterPro" id="IPR001834">
    <property type="entry name" value="CBR-like"/>
</dbReference>
<evidence type="ECO:0000256" key="6">
    <source>
        <dbReference type="ARBA" id="ARBA00022692"/>
    </source>
</evidence>
<evidence type="ECO:0000256" key="1">
    <source>
        <dbReference type="ARBA" id="ARBA00001974"/>
    </source>
</evidence>
<keyword evidence="10" id="KW-0560">Oxidoreductase</keyword>
<keyword evidence="6 19" id="KW-0812">Transmembrane</keyword>
<dbReference type="PRINTS" id="PR00406">
    <property type="entry name" value="CYTB5RDTASE"/>
</dbReference>
<comment type="function">
    <text evidence="14">May mediate the reduction of outer membrane cytochrome b5.</text>
</comment>
<dbReference type="PANTHER" id="PTHR19370:SF101">
    <property type="entry name" value="NADH-CYTOCHROME B5 REDUCTASE"/>
    <property type="match status" value="1"/>
</dbReference>
<evidence type="ECO:0000256" key="2">
    <source>
        <dbReference type="ARBA" id="ARBA00004572"/>
    </source>
</evidence>
<evidence type="ECO:0000256" key="4">
    <source>
        <dbReference type="ARBA" id="ARBA00012011"/>
    </source>
</evidence>
<dbReference type="InterPro" id="IPR017927">
    <property type="entry name" value="FAD-bd_FR_type"/>
</dbReference>
<evidence type="ECO:0000256" key="10">
    <source>
        <dbReference type="ARBA" id="ARBA00023002"/>
    </source>
</evidence>
<dbReference type="FunFam" id="2.40.30.10:FF:000032">
    <property type="entry name" value="NADH-cytochrome b5 reductase"/>
    <property type="match status" value="1"/>
</dbReference>
<evidence type="ECO:0000256" key="17">
    <source>
        <dbReference type="ARBA" id="ARBA00047682"/>
    </source>
</evidence>
<sequence length="319" mass="34234">MPPNSNPFRPLLLRQTRLTATAMSTSVAVAAAVAGVGVYALYLRRSSAAQITGADAKSGSGKPIFGSFGFHSLRLHSTELINHNTKKLRFELPDPSQPSGLSLTSALLTVSFPSGRWLPVLRPYTPTNPLDEPGYVELMVKLYPGGKQSTHLHSLKPGDRLTVAPIKEIAWTPNKHAHVALIAGGAGITPMYQLTRGILSNPQDKTRITLVWGVNSDEDIFLGDEFAALEKQHPGRFKAVYVVSQPGAGSPHQKGYVTKQVLENAGLSAASEKNKDIKVLVCGPPPMEKALTGTKGWMGNATAGVLTELGYSPNQVHRF</sequence>
<gene>
    <name evidence="21" type="ORF">QBC46DRAFT_44574</name>
</gene>
<evidence type="ECO:0000256" key="15">
    <source>
        <dbReference type="ARBA" id="ARBA00039435"/>
    </source>
</evidence>
<dbReference type="Gene3D" id="2.40.30.10">
    <property type="entry name" value="Translation factors"/>
    <property type="match status" value="1"/>
</dbReference>
<dbReference type="AlphaFoldDB" id="A0AAN6S6U6"/>
<reference evidence="22" key="1">
    <citation type="journal article" date="2023" name="Mol. Phylogenet. Evol.">
        <title>Genome-scale phylogeny and comparative genomics of the fungal order Sordariales.</title>
        <authorList>
            <person name="Hensen N."/>
            <person name="Bonometti L."/>
            <person name="Westerberg I."/>
            <person name="Brannstrom I.O."/>
            <person name="Guillou S."/>
            <person name="Cros-Aarteil S."/>
            <person name="Calhoun S."/>
            <person name="Haridas S."/>
            <person name="Kuo A."/>
            <person name="Mondo S."/>
            <person name="Pangilinan J."/>
            <person name="Riley R."/>
            <person name="LaButti K."/>
            <person name="Andreopoulos B."/>
            <person name="Lipzen A."/>
            <person name="Chen C."/>
            <person name="Yan M."/>
            <person name="Daum C."/>
            <person name="Ng V."/>
            <person name="Clum A."/>
            <person name="Steindorff A."/>
            <person name="Ohm R.A."/>
            <person name="Martin F."/>
            <person name="Silar P."/>
            <person name="Natvig D.O."/>
            <person name="Lalanne C."/>
            <person name="Gautier V."/>
            <person name="Ament-Velasquez S.L."/>
            <person name="Kruys A."/>
            <person name="Hutchinson M.I."/>
            <person name="Powell A.J."/>
            <person name="Barry K."/>
            <person name="Miller A.N."/>
            <person name="Grigoriev I.V."/>
            <person name="Debuchy R."/>
            <person name="Gladieux P."/>
            <person name="Hiltunen Thoren M."/>
            <person name="Johannesson H."/>
        </authorList>
    </citation>
    <scope>NUCLEOTIDE SEQUENCE [LARGE SCALE GENOMIC DNA]</scope>
    <source>
        <strain evidence="22">CBS 340.73</strain>
    </source>
</reference>
<dbReference type="Gene3D" id="3.40.50.80">
    <property type="entry name" value="Nucleotide-binding domain of ferredoxin-NADP reductase (FNR) module"/>
    <property type="match status" value="1"/>
</dbReference>
<dbReference type="SUPFAM" id="SSF63380">
    <property type="entry name" value="Riboflavin synthase domain-like"/>
    <property type="match status" value="1"/>
</dbReference>
<comment type="cofactor">
    <cofactor evidence="1 18">
        <name>FAD</name>
        <dbReference type="ChEBI" id="CHEBI:57692"/>
    </cofactor>
</comment>
<evidence type="ECO:0000256" key="7">
    <source>
        <dbReference type="ARBA" id="ARBA00022787"/>
    </source>
</evidence>
<comment type="similarity">
    <text evidence="3">Belongs to the flavoprotein pyridine nucleotide cytochrome reductase family.</text>
</comment>
<keyword evidence="5 18" id="KW-0285">Flavoprotein</keyword>
<dbReference type="GO" id="GO:0090524">
    <property type="term" value="F:cytochrome-b5 reductase activity, acting on NADH"/>
    <property type="evidence" value="ECO:0007669"/>
    <property type="project" value="UniProtKB-EC"/>
</dbReference>
<dbReference type="InterPro" id="IPR017938">
    <property type="entry name" value="Riboflavin_synthase-like_b-brl"/>
</dbReference>
<keyword evidence="7" id="KW-1000">Mitochondrion outer membrane</keyword>
<dbReference type="Pfam" id="PF00175">
    <property type="entry name" value="NAD_binding_1"/>
    <property type="match status" value="1"/>
</dbReference>
<dbReference type="PROSITE" id="PS51384">
    <property type="entry name" value="FAD_FR"/>
    <property type="match status" value="1"/>
</dbReference>
<evidence type="ECO:0000256" key="16">
    <source>
        <dbReference type="ARBA" id="ARBA00041256"/>
    </source>
</evidence>
<accession>A0AAN6S6U6</accession>
<keyword evidence="11" id="KW-0520">NAD</keyword>
<dbReference type="GO" id="GO:0006696">
    <property type="term" value="P:ergosterol biosynthetic process"/>
    <property type="evidence" value="ECO:0007669"/>
    <property type="project" value="TreeGrafter"/>
</dbReference>
<keyword evidence="8 18" id="KW-0274">FAD</keyword>
<evidence type="ECO:0000256" key="12">
    <source>
        <dbReference type="ARBA" id="ARBA00023128"/>
    </source>
</evidence>
<feature type="binding site" evidence="18">
    <location>
        <position position="124"/>
    </location>
    <ligand>
        <name>FAD</name>
        <dbReference type="ChEBI" id="CHEBI:57692"/>
    </ligand>
</feature>
<feature type="binding site" evidence="18">
    <location>
        <position position="189"/>
    </location>
    <ligand>
        <name>FAD</name>
        <dbReference type="ChEBI" id="CHEBI:57692"/>
    </ligand>
</feature>
<keyword evidence="22" id="KW-1185">Reference proteome</keyword>
<dbReference type="PANTHER" id="PTHR19370">
    <property type="entry name" value="NADH-CYTOCHROME B5 REDUCTASE"/>
    <property type="match status" value="1"/>
</dbReference>
<organism evidence="21 22">
    <name type="scientific">Diplogelasinospora grovesii</name>
    <dbReference type="NCBI Taxonomy" id="303347"/>
    <lineage>
        <taxon>Eukaryota</taxon>
        <taxon>Fungi</taxon>
        <taxon>Dikarya</taxon>
        <taxon>Ascomycota</taxon>
        <taxon>Pezizomycotina</taxon>
        <taxon>Sordariomycetes</taxon>
        <taxon>Sordariomycetidae</taxon>
        <taxon>Sordariales</taxon>
        <taxon>Diplogelasinosporaceae</taxon>
        <taxon>Diplogelasinospora</taxon>
    </lineage>
</organism>
<evidence type="ECO:0000256" key="9">
    <source>
        <dbReference type="ARBA" id="ARBA00022989"/>
    </source>
</evidence>
<evidence type="ECO:0000256" key="13">
    <source>
        <dbReference type="ARBA" id="ARBA00023136"/>
    </source>
</evidence>
<dbReference type="EC" id="1.6.2.2" evidence="4"/>
<evidence type="ECO:0000313" key="22">
    <source>
        <dbReference type="Proteomes" id="UP001303473"/>
    </source>
</evidence>
<dbReference type="SUPFAM" id="SSF52343">
    <property type="entry name" value="Ferredoxin reductase-like, C-terminal NADP-linked domain"/>
    <property type="match status" value="1"/>
</dbReference>
<feature type="binding site" evidence="18">
    <location>
        <position position="147"/>
    </location>
    <ligand>
        <name>FAD</name>
        <dbReference type="ChEBI" id="CHEBI:57692"/>
    </ligand>
</feature>
<evidence type="ECO:0000256" key="8">
    <source>
        <dbReference type="ARBA" id="ARBA00022827"/>
    </source>
</evidence>
<dbReference type="CDD" id="cd06183">
    <property type="entry name" value="cyt_b5_reduct_like"/>
    <property type="match status" value="1"/>
</dbReference>
<feature type="binding site" evidence="18">
    <location>
        <position position="141"/>
    </location>
    <ligand>
        <name>FAD</name>
        <dbReference type="ChEBI" id="CHEBI:57692"/>
    </ligand>
</feature>
<keyword evidence="9 19" id="KW-1133">Transmembrane helix</keyword>
<proteinExistence type="inferred from homology"/>
<dbReference type="FunFam" id="3.40.50.80:FF:000009">
    <property type="entry name" value="NADH-cytochrome b5 reductase"/>
    <property type="match status" value="1"/>
</dbReference>
<feature type="binding site" evidence="18">
    <location>
        <position position="123"/>
    </location>
    <ligand>
        <name>FAD</name>
        <dbReference type="ChEBI" id="CHEBI:57692"/>
    </ligand>
</feature>
<evidence type="ECO:0000313" key="21">
    <source>
        <dbReference type="EMBL" id="KAK3943292.1"/>
    </source>
</evidence>
<keyword evidence="13 19" id="KW-0472">Membrane</keyword>
<feature type="binding site" evidence="18">
    <location>
        <position position="122"/>
    </location>
    <ligand>
        <name>FAD</name>
        <dbReference type="ChEBI" id="CHEBI:57692"/>
    </ligand>
</feature>
<comment type="catalytic activity">
    <reaction evidence="17">
        <text>2 Fe(III)-[cytochrome b5] + NADH = 2 Fe(II)-[cytochrome b5] + NAD(+) + H(+)</text>
        <dbReference type="Rhea" id="RHEA:46680"/>
        <dbReference type="Rhea" id="RHEA-COMP:10438"/>
        <dbReference type="Rhea" id="RHEA-COMP:10439"/>
        <dbReference type="ChEBI" id="CHEBI:15378"/>
        <dbReference type="ChEBI" id="CHEBI:29033"/>
        <dbReference type="ChEBI" id="CHEBI:29034"/>
        <dbReference type="ChEBI" id="CHEBI:57540"/>
        <dbReference type="ChEBI" id="CHEBI:57945"/>
        <dbReference type="EC" id="1.6.2.2"/>
    </reaction>
</comment>
<name>A0AAN6S6U6_9PEZI</name>
<evidence type="ECO:0000256" key="14">
    <source>
        <dbReference type="ARBA" id="ARBA00037464"/>
    </source>
</evidence>
<evidence type="ECO:0000256" key="11">
    <source>
        <dbReference type="ARBA" id="ARBA00023027"/>
    </source>
</evidence>
<dbReference type="EMBL" id="MU853767">
    <property type="protein sequence ID" value="KAK3943292.1"/>
    <property type="molecule type" value="Genomic_DNA"/>
</dbReference>
<comment type="caution">
    <text evidence="21">The sequence shown here is derived from an EMBL/GenBank/DDBJ whole genome shotgun (WGS) entry which is preliminary data.</text>
</comment>
<comment type="subcellular location">
    <subcellularLocation>
        <location evidence="2">Mitochondrion outer membrane</location>
        <topology evidence="2">Single-pass membrane protein</topology>
    </subcellularLocation>
</comment>
<evidence type="ECO:0000259" key="20">
    <source>
        <dbReference type="PROSITE" id="PS51384"/>
    </source>
</evidence>
<dbReference type="InterPro" id="IPR001433">
    <property type="entry name" value="OxRdtase_FAD/NAD-bd"/>
</dbReference>